<feature type="transmembrane region" description="Helical" evidence="6">
    <location>
        <begin position="36"/>
        <end position="54"/>
    </location>
</feature>
<dbReference type="Proteomes" id="UP000016922">
    <property type="component" value="Unassembled WGS sequence"/>
</dbReference>
<evidence type="ECO:0000256" key="5">
    <source>
        <dbReference type="SAM" id="MobiDB-lite"/>
    </source>
</evidence>
<feature type="transmembrane region" description="Helical" evidence="6">
    <location>
        <begin position="88"/>
        <end position="112"/>
    </location>
</feature>
<gene>
    <name evidence="7" type="ORF">GLAREA_09779</name>
</gene>
<dbReference type="RefSeq" id="XP_008084566.1">
    <property type="nucleotide sequence ID" value="XM_008086375.1"/>
</dbReference>
<dbReference type="GeneID" id="19468826"/>
<accession>S3DQ99</accession>
<dbReference type="AlphaFoldDB" id="S3DQ99"/>
<reference evidence="7 8" key="1">
    <citation type="journal article" date="2013" name="BMC Genomics">
        <title>Genomics-driven discovery of the pneumocandin biosynthetic gene cluster in the fungus Glarea lozoyensis.</title>
        <authorList>
            <person name="Chen L."/>
            <person name="Yue Q."/>
            <person name="Zhang X."/>
            <person name="Xiang M."/>
            <person name="Wang C."/>
            <person name="Li S."/>
            <person name="Che Y."/>
            <person name="Ortiz-Lopez F.J."/>
            <person name="Bills G.F."/>
            <person name="Liu X."/>
            <person name="An Z."/>
        </authorList>
    </citation>
    <scope>NUCLEOTIDE SEQUENCE [LARGE SCALE GENOMIC DNA]</scope>
    <source>
        <strain evidence="8">ATCC 20868 / MF5171</strain>
    </source>
</reference>
<dbReference type="Pfam" id="PF04479">
    <property type="entry name" value="RTA1"/>
    <property type="match status" value="1"/>
</dbReference>
<keyword evidence="4 6" id="KW-0472">Membrane</keyword>
<feature type="transmembrane region" description="Helical" evidence="6">
    <location>
        <begin position="252"/>
        <end position="271"/>
    </location>
</feature>
<feature type="transmembrane region" description="Helical" evidence="6">
    <location>
        <begin position="212"/>
        <end position="232"/>
    </location>
</feature>
<dbReference type="PANTHER" id="PTHR31465:SF15">
    <property type="entry name" value="LIPID TRANSPORTER ATNI-RELATED"/>
    <property type="match status" value="1"/>
</dbReference>
<keyword evidence="8" id="KW-1185">Reference proteome</keyword>
<dbReference type="OMA" id="IFRICEY"/>
<keyword evidence="2 6" id="KW-0812">Transmembrane</keyword>
<keyword evidence="3 6" id="KW-1133">Transmembrane helix</keyword>
<feature type="transmembrane region" description="Helical" evidence="6">
    <location>
        <begin position="171"/>
        <end position="191"/>
    </location>
</feature>
<dbReference type="HOGENOM" id="CLU_033465_3_0_1"/>
<dbReference type="KEGG" id="glz:GLAREA_09779"/>
<evidence type="ECO:0000313" key="7">
    <source>
        <dbReference type="EMBL" id="EPE28658.1"/>
    </source>
</evidence>
<evidence type="ECO:0000256" key="2">
    <source>
        <dbReference type="ARBA" id="ARBA00022692"/>
    </source>
</evidence>
<dbReference type="PANTHER" id="PTHR31465">
    <property type="entry name" value="PROTEIN RTA1-RELATED"/>
    <property type="match status" value="1"/>
</dbReference>
<evidence type="ECO:0000256" key="6">
    <source>
        <dbReference type="SAM" id="Phobius"/>
    </source>
</evidence>
<sequence>MSYFTATTSKREWQCDALAVKDTMWSFCPNLRAADVFAVLFGLTTLTHLVQAIIYKKPYCWVIVASGMAQTLAYVLRILSILNPASFGFYAGWFVLILVAPLFTNAFVYMVMGRMIWNYVPEKKIHRVTAWRFGMYFVVLDVCALVIQIIGAVQATGENTTTKQVLRGLHMYMGGVGVQLGFILLFLFFAVKFHRIVRQQNSTSFGSPGLTHALILLYNLYTVLGFIILRIIFRLIEYAQGLDSGIPNKEGYQYGLDSLPMLIALVLLDAFHPGRIMKGEESDIPSRKERKLAGVASKSTTRTTETMEMV</sequence>
<evidence type="ECO:0000256" key="3">
    <source>
        <dbReference type="ARBA" id="ARBA00022989"/>
    </source>
</evidence>
<evidence type="ECO:0000256" key="1">
    <source>
        <dbReference type="ARBA" id="ARBA00004141"/>
    </source>
</evidence>
<dbReference type="OrthoDB" id="5384040at2759"/>
<protein>
    <submittedName>
        <fullName evidence="7">Uncharacterized protein</fullName>
    </submittedName>
</protein>
<dbReference type="GO" id="GO:0016020">
    <property type="term" value="C:membrane"/>
    <property type="evidence" value="ECO:0007669"/>
    <property type="project" value="UniProtKB-SubCell"/>
</dbReference>
<dbReference type="InterPro" id="IPR007568">
    <property type="entry name" value="RTA1"/>
</dbReference>
<comment type="subcellular location">
    <subcellularLocation>
        <location evidence="1">Membrane</location>
        <topology evidence="1">Multi-pass membrane protein</topology>
    </subcellularLocation>
</comment>
<feature type="compositionally biased region" description="Polar residues" evidence="5">
    <location>
        <begin position="297"/>
        <end position="310"/>
    </location>
</feature>
<evidence type="ECO:0000256" key="4">
    <source>
        <dbReference type="ARBA" id="ARBA00023136"/>
    </source>
</evidence>
<dbReference type="EMBL" id="KE145368">
    <property type="protein sequence ID" value="EPE28658.1"/>
    <property type="molecule type" value="Genomic_DNA"/>
</dbReference>
<feature type="transmembrane region" description="Helical" evidence="6">
    <location>
        <begin position="133"/>
        <end position="151"/>
    </location>
</feature>
<evidence type="ECO:0000313" key="8">
    <source>
        <dbReference type="Proteomes" id="UP000016922"/>
    </source>
</evidence>
<dbReference type="eggNOG" id="ENOG502SIYT">
    <property type="taxonomic scope" value="Eukaryota"/>
</dbReference>
<feature type="region of interest" description="Disordered" evidence="5">
    <location>
        <begin position="279"/>
        <end position="310"/>
    </location>
</feature>
<feature type="transmembrane region" description="Helical" evidence="6">
    <location>
        <begin position="61"/>
        <end position="82"/>
    </location>
</feature>
<organism evidence="7 8">
    <name type="scientific">Glarea lozoyensis (strain ATCC 20868 / MF5171)</name>
    <dbReference type="NCBI Taxonomy" id="1116229"/>
    <lineage>
        <taxon>Eukaryota</taxon>
        <taxon>Fungi</taxon>
        <taxon>Dikarya</taxon>
        <taxon>Ascomycota</taxon>
        <taxon>Pezizomycotina</taxon>
        <taxon>Leotiomycetes</taxon>
        <taxon>Helotiales</taxon>
        <taxon>Helotiaceae</taxon>
        <taxon>Glarea</taxon>
    </lineage>
</organism>
<name>S3DQ99_GLAL2</name>
<proteinExistence type="predicted"/>